<reference evidence="2" key="1">
    <citation type="submission" date="2021-02" db="EMBL/GenBank/DDBJ databases">
        <authorList>
            <person name="Nowell W R."/>
        </authorList>
    </citation>
    <scope>NUCLEOTIDE SEQUENCE</scope>
</reference>
<sequence length="102" mass="11808">EDLSFSVYNRGFAIEKFFVEDVFTLNNWIRALQQHIIDVGTWQSTLEHLPSMRRHSHHALTSTPTSSINDIYQPDDSSQTVDHLNTNKDDGDSDLSLYRTRL</sequence>
<dbReference type="AlphaFoldDB" id="A0A820M5Z5"/>
<dbReference type="Proteomes" id="UP000663881">
    <property type="component" value="Unassembled WGS sequence"/>
</dbReference>
<accession>A0A820M5Z5</accession>
<comment type="caution">
    <text evidence="2">The sequence shown here is derived from an EMBL/GenBank/DDBJ whole genome shotgun (WGS) entry which is preliminary data.</text>
</comment>
<evidence type="ECO:0000256" key="1">
    <source>
        <dbReference type="SAM" id="MobiDB-lite"/>
    </source>
</evidence>
<evidence type="ECO:0000313" key="2">
    <source>
        <dbReference type="EMBL" id="CAF4367612.1"/>
    </source>
</evidence>
<organism evidence="2 3">
    <name type="scientific">Adineta steineri</name>
    <dbReference type="NCBI Taxonomy" id="433720"/>
    <lineage>
        <taxon>Eukaryota</taxon>
        <taxon>Metazoa</taxon>
        <taxon>Spiralia</taxon>
        <taxon>Gnathifera</taxon>
        <taxon>Rotifera</taxon>
        <taxon>Eurotatoria</taxon>
        <taxon>Bdelloidea</taxon>
        <taxon>Adinetida</taxon>
        <taxon>Adinetidae</taxon>
        <taxon>Adineta</taxon>
    </lineage>
</organism>
<feature type="region of interest" description="Disordered" evidence="1">
    <location>
        <begin position="54"/>
        <end position="102"/>
    </location>
</feature>
<name>A0A820M5Z5_9BILA</name>
<proteinExistence type="predicted"/>
<feature type="compositionally biased region" description="Polar residues" evidence="1">
    <location>
        <begin position="59"/>
        <end position="84"/>
    </location>
</feature>
<dbReference type="EMBL" id="CAJOAY010023619">
    <property type="protein sequence ID" value="CAF4367612.1"/>
    <property type="molecule type" value="Genomic_DNA"/>
</dbReference>
<gene>
    <name evidence="2" type="ORF">OKA104_LOCUS49666</name>
</gene>
<feature type="non-terminal residue" evidence="2">
    <location>
        <position position="1"/>
    </location>
</feature>
<protein>
    <submittedName>
        <fullName evidence="2">Uncharacterized protein</fullName>
    </submittedName>
</protein>
<evidence type="ECO:0000313" key="3">
    <source>
        <dbReference type="Proteomes" id="UP000663881"/>
    </source>
</evidence>